<dbReference type="Proteomes" id="UP000799302">
    <property type="component" value="Unassembled WGS sequence"/>
</dbReference>
<name>A0A6A6UQM8_9PEZI</name>
<dbReference type="PANTHER" id="PTHR11785">
    <property type="entry name" value="AMINO ACID TRANSPORTER"/>
    <property type="match status" value="1"/>
</dbReference>
<gene>
    <name evidence="7" type="ORF">BT63DRAFT_451753</name>
</gene>
<reference evidence="7" key="1">
    <citation type="journal article" date="2020" name="Stud. Mycol.">
        <title>101 Dothideomycetes genomes: a test case for predicting lifestyles and emergence of pathogens.</title>
        <authorList>
            <person name="Haridas S."/>
            <person name="Albert R."/>
            <person name="Binder M."/>
            <person name="Bloem J."/>
            <person name="Labutti K."/>
            <person name="Salamov A."/>
            <person name="Andreopoulos B."/>
            <person name="Baker S."/>
            <person name="Barry K."/>
            <person name="Bills G."/>
            <person name="Bluhm B."/>
            <person name="Cannon C."/>
            <person name="Castanera R."/>
            <person name="Culley D."/>
            <person name="Daum C."/>
            <person name="Ezra D."/>
            <person name="Gonzalez J."/>
            <person name="Henrissat B."/>
            <person name="Kuo A."/>
            <person name="Liang C."/>
            <person name="Lipzen A."/>
            <person name="Lutzoni F."/>
            <person name="Magnuson J."/>
            <person name="Mondo S."/>
            <person name="Nolan M."/>
            <person name="Ohm R."/>
            <person name="Pangilinan J."/>
            <person name="Park H.-J."/>
            <person name="Ramirez L."/>
            <person name="Alfaro M."/>
            <person name="Sun H."/>
            <person name="Tritt A."/>
            <person name="Yoshinaga Y."/>
            <person name="Zwiers L.-H."/>
            <person name="Turgeon B."/>
            <person name="Goodwin S."/>
            <person name="Spatafora J."/>
            <person name="Crous P."/>
            <person name="Grigoriev I."/>
        </authorList>
    </citation>
    <scope>NUCLEOTIDE SEQUENCE</scope>
    <source>
        <strain evidence="7">CBS 115976</strain>
    </source>
</reference>
<sequence>MSAYYRLSSDDEAQDSDRLLPSPTLDEKSGATNPKVRGLEINARAAQLLSPGDILFTPRTPRTPLLLNSEPSLLQEASTKKRTLKWSSAYILIISRVVGSGIFAAPGVIAQSTGSVGLALVLWLVGAVVAACGLTVSMELGCMLPRNGGENVYLEFIYDRPRFLASTIIAVQAMLLGFTASNCVVFGKYILFSFGITEASDAAQRMCAAGLIIIVTIIHGRWLKGGIMLQNILGWIKVAVIAFIGIAGLSVLVARPPNLDHWQQQSLSISTLFEGSQWNFGTIATSFFKVSYAYSGYDNVNNVLDEVKDPVRTLKSAAPAAMISIFIFYLLLNVAYFLVVPLEEVKSSGELVAALFFERLFGDGFGSRVLPILIALSAAGNVMVTTFAQARVNQEIARQGFLPFSRTLAGSSRWGTPLGGLAMHLVPSLTVILLPPQGAIYSFILELKGYPAQMTSLAVCAGLLWLRSRRPDLRRPFKAYRLAVYLPIGLNIALLAAPFFPPAEGREEYSLWYGTYAVVGISTVVIAVLYWYIWIHLLPRLWRYDIDVMQEELDDGTIINKLIRVPKDIKYKEVTQ</sequence>
<feature type="transmembrane region" description="Helical" evidence="6">
    <location>
        <begin position="116"/>
        <end position="142"/>
    </location>
</feature>
<feature type="transmembrane region" description="Helical" evidence="6">
    <location>
        <begin position="450"/>
        <end position="467"/>
    </location>
</feature>
<proteinExistence type="predicted"/>
<dbReference type="Pfam" id="PF13520">
    <property type="entry name" value="AA_permease_2"/>
    <property type="match status" value="1"/>
</dbReference>
<accession>A0A6A6UQM8</accession>
<evidence type="ECO:0000256" key="4">
    <source>
        <dbReference type="ARBA" id="ARBA00023136"/>
    </source>
</evidence>
<keyword evidence="4 6" id="KW-0472">Membrane</keyword>
<feature type="transmembrane region" description="Helical" evidence="6">
    <location>
        <begin position="512"/>
        <end position="533"/>
    </location>
</feature>
<evidence type="ECO:0000256" key="3">
    <source>
        <dbReference type="ARBA" id="ARBA00022989"/>
    </source>
</evidence>
<dbReference type="AlphaFoldDB" id="A0A6A6UQM8"/>
<feature type="transmembrane region" description="Helical" evidence="6">
    <location>
        <begin position="479"/>
        <end position="500"/>
    </location>
</feature>
<organism evidence="7 8">
    <name type="scientific">Microthyrium microscopicum</name>
    <dbReference type="NCBI Taxonomy" id="703497"/>
    <lineage>
        <taxon>Eukaryota</taxon>
        <taxon>Fungi</taxon>
        <taxon>Dikarya</taxon>
        <taxon>Ascomycota</taxon>
        <taxon>Pezizomycotina</taxon>
        <taxon>Dothideomycetes</taxon>
        <taxon>Dothideomycetes incertae sedis</taxon>
        <taxon>Microthyriales</taxon>
        <taxon>Microthyriaceae</taxon>
        <taxon>Microthyrium</taxon>
    </lineage>
</organism>
<evidence type="ECO:0000313" key="7">
    <source>
        <dbReference type="EMBL" id="KAF2673697.1"/>
    </source>
</evidence>
<feature type="transmembrane region" description="Helical" evidence="6">
    <location>
        <begin position="421"/>
        <end position="444"/>
    </location>
</feature>
<feature type="transmembrane region" description="Helical" evidence="6">
    <location>
        <begin position="232"/>
        <end position="254"/>
    </location>
</feature>
<feature type="transmembrane region" description="Helical" evidence="6">
    <location>
        <begin position="163"/>
        <end position="190"/>
    </location>
</feature>
<evidence type="ECO:0000256" key="2">
    <source>
        <dbReference type="ARBA" id="ARBA00022692"/>
    </source>
</evidence>
<evidence type="ECO:0000256" key="1">
    <source>
        <dbReference type="ARBA" id="ARBA00004141"/>
    </source>
</evidence>
<dbReference type="GO" id="GO:0016020">
    <property type="term" value="C:membrane"/>
    <property type="evidence" value="ECO:0007669"/>
    <property type="project" value="UniProtKB-SubCell"/>
</dbReference>
<dbReference type="FunFam" id="1.20.1740.10:FF:000025">
    <property type="entry name" value="High-affinity methionine permease"/>
    <property type="match status" value="1"/>
</dbReference>
<feature type="transmembrane region" description="Helical" evidence="6">
    <location>
        <begin position="89"/>
        <end position="110"/>
    </location>
</feature>
<evidence type="ECO:0000256" key="6">
    <source>
        <dbReference type="SAM" id="Phobius"/>
    </source>
</evidence>
<dbReference type="Gene3D" id="1.20.1740.10">
    <property type="entry name" value="Amino acid/polyamine transporter I"/>
    <property type="match status" value="1"/>
</dbReference>
<feature type="region of interest" description="Disordered" evidence="5">
    <location>
        <begin position="1"/>
        <end position="33"/>
    </location>
</feature>
<dbReference type="OrthoDB" id="5982228at2759"/>
<dbReference type="EMBL" id="MU004231">
    <property type="protein sequence ID" value="KAF2673697.1"/>
    <property type="molecule type" value="Genomic_DNA"/>
</dbReference>
<evidence type="ECO:0000313" key="8">
    <source>
        <dbReference type="Proteomes" id="UP000799302"/>
    </source>
</evidence>
<protein>
    <submittedName>
        <fullName evidence="7">Methionine permease</fullName>
    </submittedName>
</protein>
<evidence type="ECO:0000256" key="5">
    <source>
        <dbReference type="SAM" id="MobiDB-lite"/>
    </source>
</evidence>
<dbReference type="InterPro" id="IPR050598">
    <property type="entry name" value="AminoAcid_Transporter"/>
</dbReference>
<keyword evidence="3 6" id="KW-1133">Transmembrane helix</keyword>
<keyword evidence="2 6" id="KW-0812">Transmembrane</keyword>
<comment type="subcellular location">
    <subcellularLocation>
        <location evidence="1">Membrane</location>
        <topology evidence="1">Multi-pass membrane protein</topology>
    </subcellularLocation>
</comment>
<feature type="transmembrane region" description="Helical" evidence="6">
    <location>
        <begin position="317"/>
        <end position="339"/>
    </location>
</feature>
<dbReference type="PANTHER" id="PTHR11785:SF532">
    <property type="entry name" value="TRANSPORTER, PUTATIVE (EUROFUNG)-RELATED"/>
    <property type="match status" value="1"/>
</dbReference>
<dbReference type="InterPro" id="IPR002293">
    <property type="entry name" value="AA/rel_permease1"/>
</dbReference>
<dbReference type="PIRSF" id="PIRSF006060">
    <property type="entry name" value="AA_transporter"/>
    <property type="match status" value="1"/>
</dbReference>
<keyword evidence="8" id="KW-1185">Reference proteome</keyword>
<dbReference type="GO" id="GO:0015179">
    <property type="term" value="F:L-amino acid transmembrane transporter activity"/>
    <property type="evidence" value="ECO:0007669"/>
    <property type="project" value="TreeGrafter"/>
</dbReference>